<keyword evidence="1" id="KW-1133">Transmembrane helix</keyword>
<reference evidence="2 3" key="1">
    <citation type="submission" date="2019-11" db="EMBL/GenBank/DDBJ databases">
        <title>FDA dAtabase for Regulatory Grade micrObial Sequences (FDA-ARGOS): Supporting development and validation of Infectious Disease Dx tests.</title>
        <authorList>
            <person name="Turner S."/>
            <person name="Byrd R."/>
            <person name="Tallon L."/>
            <person name="Sadzewicz L."/>
            <person name="Vavikolanu K."/>
            <person name="Mehta A."/>
            <person name="Aluvathingal J."/>
            <person name="Nadendla S."/>
            <person name="Myers T."/>
            <person name="Yan Y."/>
            <person name="Sichtig H."/>
        </authorList>
    </citation>
    <scope>NUCLEOTIDE SEQUENCE [LARGE SCALE GENOMIC DNA]</scope>
    <source>
        <strain evidence="2 3">FDAARGOS_741</strain>
    </source>
</reference>
<evidence type="ECO:0000313" key="3">
    <source>
        <dbReference type="Proteomes" id="UP000425411"/>
    </source>
</evidence>
<dbReference type="EMBL" id="CP046314">
    <property type="protein sequence ID" value="QGS09082.1"/>
    <property type="molecule type" value="Genomic_DNA"/>
</dbReference>
<feature type="transmembrane region" description="Helical" evidence="1">
    <location>
        <begin position="140"/>
        <end position="156"/>
    </location>
</feature>
<dbReference type="RefSeq" id="WP_004633864.1">
    <property type="nucleotide sequence ID" value="NZ_CP046314.1"/>
</dbReference>
<evidence type="ECO:0008006" key="4">
    <source>
        <dbReference type="Google" id="ProtNLM"/>
    </source>
</evidence>
<keyword evidence="1" id="KW-0812">Transmembrane</keyword>
<keyword evidence="3" id="KW-1185">Reference proteome</keyword>
<feature type="transmembrane region" description="Helical" evidence="1">
    <location>
        <begin position="87"/>
        <end position="109"/>
    </location>
</feature>
<dbReference type="Proteomes" id="UP000425411">
    <property type="component" value="Chromosome"/>
</dbReference>
<evidence type="ECO:0000313" key="2">
    <source>
        <dbReference type="EMBL" id="QGS09082.1"/>
    </source>
</evidence>
<evidence type="ECO:0000256" key="1">
    <source>
        <dbReference type="SAM" id="Phobius"/>
    </source>
</evidence>
<keyword evidence="1" id="KW-0472">Membrane</keyword>
<dbReference type="AlphaFoldDB" id="A0AAP9HCX1"/>
<proteinExistence type="predicted"/>
<protein>
    <recommendedName>
        <fullName evidence="4">DUF805 domain-containing protein</fullName>
    </recommendedName>
</protein>
<feature type="transmembrane region" description="Helical" evidence="1">
    <location>
        <begin position="116"/>
        <end position="134"/>
    </location>
</feature>
<organism evidence="2 3">
    <name type="scientific">Gemella morbillorum</name>
    <dbReference type="NCBI Taxonomy" id="29391"/>
    <lineage>
        <taxon>Bacteria</taxon>
        <taxon>Bacillati</taxon>
        <taxon>Bacillota</taxon>
        <taxon>Bacilli</taxon>
        <taxon>Bacillales</taxon>
        <taxon>Gemellaceae</taxon>
        <taxon>Gemella</taxon>
    </lineage>
</organism>
<feature type="transmembrane region" description="Helical" evidence="1">
    <location>
        <begin position="35"/>
        <end position="57"/>
    </location>
</feature>
<name>A0AAP9HCX1_9BACL</name>
<accession>A0AAP9HCX1</accession>
<sequence>MIDQRKKQVSFFSAFADFFRGFVDFKGYTSITGHWFSVGIIGILFLAIDGVFTYVFYFPFVAIKERLDTGGDIGVPREQSILELRDITFWGLVLLVVLVVLAIPITASFTRRLRDIGFTSISIIMLIILFYTLNFFPIDIITIFYNIIFVFVLMTLKTNLLETDSDSDFIKIFFRSTN</sequence>
<gene>
    <name evidence="2" type="ORF">FOC49_03950</name>
</gene>